<evidence type="ECO:0008006" key="12">
    <source>
        <dbReference type="Google" id="ProtNLM"/>
    </source>
</evidence>
<dbReference type="PANTHER" id="PTHR34582">
    <property type="entry name" value="UPF0702 TRANSMEMBRANE PROTEIN YCAP"/>
    <property type="match status" value="1"/>
</dbReference>
<comment type="subcellular location">
    <subcellularLocation>
        <location evidence="1">Cell membrane</location>
        <topology evidence="1">Multi-pass membrane protein</topology>
    </subcellularLocation>
</comment>
<dbReference type="OrthoDB" id="9778331at2"/>
<dbReference type="EMBL" id="PXZH01000001">
    <property type="protein sequence ID" value="RST90460.1"/>
    <property type="molecule type" value="Genomic_DNA"/>
</dbReference>
<keyword evidence="5 7" id="KW-1133">Transmembrane helix</keyword>
<accession>A0A429Z9V2</accession>
<proteinExistence type="inferred from homology"/>
<keyword evidence="3" id="KW-1003">Cell membrane</keyword>
<dbReference type="RefSeq" id="WP_125943068.1">
    <property type="nucleotide sequence ID" value="NZ_PXZH01000001.1"/>
</dbReference>
<feature type="transmembrane region" description="Helical" evidence="7">
    <location>
        <begin position="55"/>
        <end position="75"/>
    </location>
</feature>
<organism evidence="10 11">
    <name type="scientific">Vagococcus humatus</name>
    <dbReference type="NCBI Taxonomy" id="1889241"/>
    <lineage>
        <taxon>Bacteria</taxon>
        <taxon>Bacillati</taxon>
        <taxon>Bacillota</taxon>
        <taxon>Bacilli</taxon>
        <taxon>Lactobacillales</taxon>
        <taxon>Enterococcaceae</taxon>
        <taxon>Vagococcus</taxon>
    </lineage>
</organism>
<dbReference type="GO" id="GO:0005886">
    <property type="term" value="C:plasma membrane"/>
    <property type="evidence" value="ECO:0007669"/>
    <property type="project" value="UniProtKB-SubCell"/>
</dbReference>
<dbReference type="AlphaFoldDB" id="A0A429Z9V2"/>
<feature type="domain" description="YetF C-terminal" evidence="8">
    <location>
        <begin position="78"/>
        <end position="194"/>
    </location>
</feature>
<evidence type="ECO:0000313" key="10">
    <source>
        <dbReference type="EMBL" id="RST90460.1"/>
    </source>
</evidence>
<dbReference type="Gene3D" id="3.30.240.20">
    <property type="entry name" value="bsu07140 like domains"/>
    <property type="match status" value="2"/>
</dbReference>
<evidence type="ECO:0000259" key="8">
    <source>
        <dbReference type="Pfam" id="PF04239"/>
    </source>
</evidence>
<sequence>MPIAIKLTLGIITLVIQINLTGKGNLAPTSVLDQIQNYVLGGIIGGVIYNPQITILQYLIVLLIWTLLTVTLKYLKEHIPLIKQFVDGKPVILISNGEINVSACLKLGLSANDLMFKLRSAGYSDTKSIKRAVQEQNGQLTIIQYGEASVKFPLITNGVIVEETLLLIDQPESWLLAELAKQSIALSDVYLGEYVHGKLQLTLYPKPAG</sequence>
<dbReference type="Proteomes" id="UP000277864">
    <property type="component" value="Unassembled WGS sequence"/>
</dbReference>
<dbReference type="PANTHER" id="PTHR34582:SF6">
    <property type="entry name" value="UPF0702 TRANSMEMBRANE PROTEIN YCAP"/>
    <property type="match status" value="1"/>
</dbReference>
<evidence type="ECO:0000256" key="1">
    <source>
        <dbReference type="ARBA" id="ARBA00004651"/>
    </source>
</evidence>
<evidence type="ECO:0000313" key="11">
    <source>
        <dbReference type="Proteomes" id="UP000277864"/>
    </source>
</evidence>
<reference evidence="10 11" key="1">
    <citation type="submission" date="2018-03" db="EMBL/GenBank/DDBJ databases">
        <authorList>
            <person name="Gulvik C.A."/>
        </authorList>
    </citation>
    <scope>NUCLEOTIDE SEQUENCE [LARGE SCALE GENOMIC DNA]</scope>
    <source>
        <strain evidence="10 11">JCM 31581</strain>
    </source>
</reference>
<evidence type="ECO:0000256" key="2">
    <source>
        <dbReference type="ARBA" id="ARBA00006448"/>
    </source>
</evidence>
<evidence type="ECO:0000256" key="6">
    <source>
        <dbReference type="ARBA" id="ARBA00023136"/>
    </source>
</evidence>
<dbReference type="Pfam" id="PF20730">
    <property type="entry name" value="YetF_N"/>
    <property type="match status" value="1"/>
</dbReference>
<keyword evidence="6 7" id="KW-0472">Membrane</keyword>
<keyword evidence="11" id="KW-1185">Reference proteome</keyword>
<evidence type="ECO:0000256" key="3">
    <source>
        <dbReference type="ARBA" id="ARBA00022475"/>
    </source>
</evidence>
<keyword evidence="4 7" id="KW-0812">Transmembrane</keyword>
<gene>
    <name evidence="10" type="ORF">C7P63_03625</name>
</gene>
<dbReference type="InterPro" id="IPR023090">
    <property type="entry name" value="UPF0702_alpha/beta_dom_sf"/>
</dbReference>
<protein>
    <recommendedName>
        <fullName evidence="12">DUF421 domain-containing protein</fullName>
    </recommendedName>
</protein>
<dbReference type="InterPro" id="IPR007353">
    <property type="entry name" value="DUF421"/>
</dbReference>
<evidence type="ECO:0000256" key="4">
    <source>
        <dbReference type="ARBA" id="ARBA00022692"/>
    </source>
</evidence>
<evidence type="ECO:0000256" key="5">
    <source>
        <dbReference type="ARBA" id="ARBA00022989"/>
    </source>
</evidence>
<name>A0A429Z9V2_9ENTE</name>
<feature type="domain" description="YetF-like N-terminal transmembrane" evidence="9">
    <location>
        <begin position="3"/>
        <end position="75"/>
    </location>
</feature>
<dbReference type="Pfam" id="PF04239">
    <property type="entry name" value="DUF421"/>
    <property type="match status" value="1"/>
</dbReference>
<comment type="similarity">
    <text evidence="2">Belongs to the UPF0702 family.</text>
</comment>
<evidence type="ECO:0000256" key="7">
    <source>
        <dbReference type="SAM" id="Phobius"/>
    </source>
</evidence>
<comment type="caution">
    <text evidence="10">The sequence shown here is derived from an EMBL/GenBank/DDBJ whole genome shotgun (WGS) entry which is preliminary data.</text>
</comment>
<evidence type="ECO:0000259" key="9">
    <source>
        <dbReference type="Pfam" id="PF20730"/>
    </source>
</evidence>
<dbReference type="InterPro" id="IPR048454">
    <property type="entry name" value="YetF_N"/>
</dbReference>